<protein>
    <submittedName>
        <fullName evidence="1">Uncharacterized protein</fullName>
    </submittedName>
</protein>
<organism evidence="1 2">
    <name type="scientific">Humibacillus xanthopallidus</name>
    <dbReference type="NCBI Taxonomy" id="412689"/>
    <lineage>
        <taxon>Bacteria</taxon>
        <taxon>Bacillati</taxon>
        <taxon>Actinomycetota</taxon>
        <taxon>Actinomycetes</taxon>
        <taxon>Micrococcales</taxon>
        <taxon>Intrasporangiaceae</taxon>
        <taxon>Humibacillus</taxon>
    </lineage>
</organism>
<dbReference type="AlphaFoldDB" id="A0A543I3K5"/>
<gene>
    <name evidence="1" type="ORF">FBY41_1560</name>
</gene>
<reference evidence="1 2" key="1">
    <citation type="submission" date="2019-06" db="EMBL/GenBank/DDBJ databases">
        <title>Genome sequencing of plant associated microbes to promote plant fitness in Sorghum bicolor and Oryza sativa.</title>
        <authorList>
            <person name="Coleman-Derr D."/>
        </authorList>
    </citation>
    <scope>NUCLEOTIDE SEQUENCE [LARGE SCALE GENOMIC DNA]</scope>
    <source>
        <strain evidence="1 2">KV-663</strain>
    </source>
</reference>
<proteinExistence type="predicted"/>
<comment type="caution">
    <text evidence="1">The sequence shown here is derived from an EMBL/GenBank/DDBJ whole genome shotgun (WGS) entry which is preliminary data.</text>
</comment>
<dbReference type="Proteomes" id="UP000316747">
    <property type="component" value="Unassembled WGS sequence"/>
</dbReference>
<accession>A0A543I3K5</accession>
<dbReference type="RefSeq" id="WP_185748941.1">
    <property type="nucleotide sequence ID" value="NZ_VFPM01000001.1"/>
</dbReference>
<dbReference type="EMBL" id="VFPM01000001">
    <property type="protein sequence ID" value="TQM65174.1"/>
    <property type="molecule type" value="Genomic_DNA"/>
</dbReference>
<evidence type="ECO:0000313" key="1">
    <source>
        <dbReference type="EMBL" id="TQM65174.1"/>
    </source>
</evidence>
<name>A0A543I3K5_9MICO</name>
<sequence>MLTALRQGHVASLRVTVACARSLEDVPHDVYLLDLTPAGDARDGGGRFDEVSLLEGLEPVLDAVGGPPSWVVDVARSHRSDRGGLGEAHLSIRLAVDEDAPGAQPVTDLTRAVQAAFATVARTSRAAGGALSRDDAISGALAAVAHAFPDVDPDDLSLTDEEHHEAEGRWSVGLAQLGATRFQVQLGFVQNVPASAHVHRMPLGEVVDSVGP</sequence>
<evidence type="ECO:0000313" key="2">
    <source>
        <dbReference type="Proteomes" id="UP000316747"/>
    </source>
</evidence>
<keyword evidence="2" id="KW-1185">Reference proteome</keyword>